<dbReference type="PANTHER" id="PTHR20854:SF4">
    <property type="entry name" value="INOSITOL-1-MONOPHOSPHATASE-RELATED"/>
    <property type="match status" value="1"/>
</dbReference>
<proteinExistence type="predicted"/>
<sequence length="257" mass="26532">MTDHLAVAQAAVDAAAAIVRERQIGARTAKGDRDHATEADYASEDAVRAFLREATPDIPLLGEERGLTGSDAGGLLWTLDPIDGTVNYAHGVPLCAVSLALLENGTPVVGVVDLPFLGTRFHAIQGGGAFQDGKPISASNTMTLSEALVSIGDYAVGTNAETKNHARLALTSKLIPEVQRLRMFGSAAIDLVWVANGTTDAVIMLSNNSWDVMAGVVIAREAGAVVLGADGEPHSLSSAATIAVAPGLAVDLMRVIS</sequence>
<reference evidence="5 6" key="1">
    <citation type="submission" date="2020-08" db="EMBL/GenBank/DDBJ databases">
        <title>Genomic Encyclopedia of Type Strains, Phase IV (KMG-IV): sequencing the most valuable type-strain genomes for metagenomic binning, comparative biology and taxonomic classification.</title>
        <authorList>
            <person name="Goeker M."/>
        </authorList>
    </citation>
    <scope>NUCLEOTIDE SEQUENCE [LARGE SCALE GENOMIC DNA]</scope>
    <source>
        <strain evidence="5 6">YIM 65646</strain>
    </source>
</reference>
<evidence type="ECO:0000256" key="4">
    <source>
        <dbReference type="PIRSR" id="PIRSR600760-2"/>
    </source>
</evidence>
<evidence type="ECO:0000256" key="3">
    <source>
        <dbReference type="ARBA" id="ARBA00022842"/>
    </source>
</evidence>
<feature type="binding site" evidence="4">
    <location>
        <position position="80"/>
    </location>
    <ligand>
        <name>Mg(2+)</name>
        <dbReference type="ChEBI" id="CHEBI:18420"/>
        <label>1</label>
        <note>catalytic</note>
    </ligand>
</feature>
<accession>A0A841FT35</accession>
<dbReference type="InterPro" id="IPR020583">
    <property type="entry name" value="Inositol_monoP_metal-BS"/>
</dbReference>
<dbReference type="EMBL" id="JACHGT010000006">
    <property type="protein sequence ID" value="MBB6035140.1"/>
    <property type="molecule type" value="Genomic_DNA"/>
</dbReference>
<dbReference type="GO" id="GO:0007165">
    <property type="term" value="P:signal transduction"/>
    <property type="evidence" value="ECO:0007669"/>
    <property type="project" value="TreeGrafter"/>
</dbReference>
<dbReference type="GO" id="GO:0046872">
    <property type="term" value="F:metal ion binding"/>
    <property type="evidence" value="ECO:0007669"/>
    <property type="project" value="UniProtKB-KW"/>
</dbReference>
<evidence type="ECO:0000256" key="2">
    <source>
        <dbReference type="ARBA" id="ARBA00022801"/>
    </source>
</evidence>
<dbReference type="Gene3D" id="3.40.190.80">
    <property type="match status" value="1"/>
</dbReference>
<dbReference type="AlphaFoldDB" id="A0A841FT35"/>
<evidence type="ECO:0000313" key="6">
    <source>
        <dbReference type="Proteomes" id="UP000548476"/>
    </source>
</evidence>
<keyword evidence="1 4" id="KW-0479">Metal-binding</keyword>
<keyword evidence="3 4" id="KW-0460">Magnesium</keyword>
<dbReference type="Proteomes" id="UP000548476">
    <property type="component" value="Unassembled WGS sequence"/>
</dbReference>
<comment type="cofactor">
    <cofactor evidence="4">
        <name>Mg(2+)</name>
        <dbReference type="ChEBI" id="CHEBI:18420"/>
    </cofactor>
</comment>
<dbReference type="Gene3D" id="3.30.540.10">
    <property type="entry name" value="Fructose-1,6-Bisphosphatase, subunit A, domain 1"/>
    <property type="match status" value="1"/>
</dbReference>
<keyword evidence="2 5" id="KW-0378">Hydrolase</keyword>
<keyword evidence="6" id="KW-1185">Reference proteome</keyword>
<dbReference type="Pfam" id="PF00459">
    <property type="entry name" value="Inositol_P"/>
    <property type="match status" value="1"/>
</dbReference>
<dbReference type="CDD" id="cd01637">
    <property type="entry name" value="IMPase_like"/>
    <property type="match status" value="1"/>
</dbReference>
<comment type="caution">
    <text evidence="5">The sequence shown here is derived from an EMBL/GenBank/DDBJ whole genome shotgun (WGS) entry which is preliminary data.</text>
</comment>
<evidence type="ECO:0000256" key="1">
    <source>
        <dbReference type="ARBA" id="ARBA00022723"/>
    </source>
</evidence>
<protein>
    <submittedName>
        <fullName evidence="5">Myo-inositol-1(Or 4)-monophosphatase</fullName>
        <ecNumber evidence="5">3.1.3.25</ecNumber>
    </submittedName>
</protein>
<dbReference type="EC" id="3.1.3.25" evidence="5"/>
<dbReference type="InterPro" id="IPR000760">
    <property type="entry name" value="Inositol_monophosphatase-like"/>
</dbReference>
<feature type="binding site" evidence="4">
    <location>
        <position position="82"/>
    </location>
    <ligand>
        <name>Mg(2+)</name>
        <dbReference type="ChEBI" id="CHEBI:18420"/>
        <label>1</label>
        <note>catalytic</note>
    </ligand>
</feature>
<dbReference type="RefSeq" id="WP_184788009.1">
    <property type="nucleotide sequence ID" value="NZ_BONT01000007.1"/>
</dbReference>
<dbReference type="SUPFAM" id="SSF56655">
    <property type="entry name" value="Carbohydrate phosphatase"/>
    <property type="match status" value="1"/>
</dbReference>
<gene>
    <name evidence="5" type="ORF">HNR73_002997</name>
</gene>
<feature type="binding site" evidence="4">
    <location>
        <position position="63"/>
    </location>
    <ligand>
        <name>Mg(2+)</name>
        <dbReference type="ChEBI" id="CHEBI:18420"/>
        <label>1</label>
        <note>catalytic</note>
    </ligand>
</feature>
<dbReference type="PANTHER" id="PTHR20854">
    <property type="entry name" value="INOSITOL MONOPHOSPHATASE"/>
    <property type="match status" value="1"/>
</dbReference>
<feature type="binding site" evidence="4">
    <location>
        <position position="211"/>
    </location>
    <ligand>
        <name>Mg(2+)</name>
        <dbReference type="ChEBI" id="CHEBI:18420"/>
        <label>1</label>
        <note>catalytic</note>
    </ligand>
</feature>
<dbReference type="PRINTS" id="PR00377">
    <property type="entry name" value="IMPHPHTASES"/>
</dbReference>
<dbReference type="GO" id="GO:0008934">
    <property type="term" value="F:inositol monophosphate 1-phosphatase activity"/>
    <property type="evidence" value="ECO:0007669"/>
    <property type="project" value="TreeGrafter"/>
</dbReference>
<organism evidence="5 6">
    <name type="scientific">Phytomonospora endophytica</name>
    <dbReference type="NCBI Taxonomy" id="714109"/>
    <lineage>
        <taxon>Bacteria</taxon>
        <taxon>Bacillati</taxon>
        <taxon>Actinomycetota</taxon>
        <taxon>Actinomycetes</taxon>
        <taxon>Micromonosporales</taxon>
        <taxon>Micromonosporaceae</taxon>
        <taxon>Phytomonospora</taxon>
    </lineage>
</organism>
<name>A0A841FT35_9ACTN</name>
<evidence type="ECO:0000313" key="5">
    <source>
        <dbReference type="EMBL" id="MBB6035140.1"/>
    </source>
</evidence>
<dbReference type="GO" id="GO:0006020">
    <property type="term" value="P:inositol metabolic process"/>
    <property type="evidence" value="ECO:0007669"/>
    <property type="project" value="TreeGrafter"/>
</dbReference>
<dbReference type="PROSITE" id="PS00629">
    <property type="entry name" value="IMP_1"/>
    <property type="match status" value="1"/>
</dbReference>
<feature type="binding site" evidence="4">
    <location>
        <position position="83"/>
    </location>
    <ligand>
        <name>Mg(2+)</name>
        <dbReference type="ChEBI" id="CHEBI:18420"/>
        <label>1</label>
        <note>catalytic</note>
    </ligand>
</feature>